<gene>
    <name evidence="1" type="ORF">LPB3_00075</name>
</gene>
<organism evidence="1 2">
    <name type="scientific">Polaribacter vadi</name>
    <dbReference type="NCBI Taxonomy" id="1774273"/>
    <lineage>
        <taxon>Bacteria</taxon>
        <taxon>Pseudomonadati</taxon>
        <taxon>Bacteroidota</taxon>
        <taxon>Flavobacteriia</taxon>
        <taxon>Flavobacteriales</taxon>
        <taxon>Flavobacteriaceae</taxon>
    </lineage>
</organism>
<dbReference type="AlphaFoldDB" id="A0A1B8U3K4"/>
<accession>A0A1B8U3K4</accession>
<dbReference type="OrthoDB" id="1122055at2"/>
<evidence type="ECO:0000313" key="2">
    <source>
        <dbReference type="Proteomes" id="UP000092584"/>
    </source>
</evidence>
<keyword evidence="2" id="KW-1185">Reference proteome</keyword>
<protein>
    <submittedName>
        <fullName evidence="1">Uncharacterized protein</fullName>
    </submittedName>
</protein>
<dbReference type="RefSeq" id="WP_065317558.1">
    <property type="nucleotide sequence ID" value="NZ_CP017477.1"/>
</dbReference>
<evidence type="ECO:0000313" key="1">
    <source>
        <dbReference type="EMBL" id="OBY66435.1"/>
    </source>
</evidence>
<comment type="caution">
    <text evidence="1">The sequence shown here is derived from an EMBL/GenBank/DDBJ whole genome shotgun (WGS) entry which is preliminary data.</text>
</comment>
<reference evidence="2" key="1">
    <citation type="submission" date="2016-02" db="EMBL/GenBank/DDBJ databases">
        <authorList>
            <person name="Shin S.-K."/>
            <person name="Yi H."/>
            <person name="Kim E."/>
        </authorList>
    </citation>
    <scope>NUCLEOTIDE SEQUENCE [LARGE SCALE GENOMIC DNA]</scope>
    <source>
        <strain evidence="2">LPB0003</strain>
    </source>
</reference>
<dbReference type="Proteomes" id="UP000092584">
    <property type="component" value="Unassembled WGS sequence"/>
</dbReference>
<dbReference type="KEGG" id="pob:LPB03_09460"/>
<dbReference type="STRING" id="1774273.LPB03_09460"/>
<dbReference type="EMBL" id="LSFM01000001">
    <property type="protein sequence ID" value="OBY66435.1"/>
    <property type="molecule type" value="Genomic_DNA"/>
</dbReference>
<sequence>MSWQTFSGTKMKLKYSESHPLKSYELNEQLLTKDEFIQKFENFEWENLLKLQLSANDIQVHRSPSINLDDNDGKGISVSIVGELDEYEFYICFKRPITRKKRKWLGLVEYDFYDKEFCSVIPEQTKKDAYDAFLLFYERNFDELEKRW</sequence>
<proteinExistence type="predicted"/>
<name>A0A1B8U3K4_9FLAO</name>